<dbReference type="Gene3D" id="3.40.50.10090">
    <property type="match status" value="2"/>
</dbReference>
<gene>
    <name evidence="11" type="ORF">ACFSUN_07840</name>
</gene>
<evidence type="ECO:0000256" key="8">
    <source>
        <dbReference type="ARBA" id="ARBA00048617"/>
    </source>
</evidence>
<dbReference type="EC" id="4.2.1.75" evidence="3 9"/>
<keyword evidence="4 9" id="KW-0456">Lyase</keyword>
<evidence type="ECO:0000313" key="12">
    <source>
        <dbReference type="Proteomes" id="UP001597451"/>
    </source>
</evidence>
<dbReference type="PANTHER" id="PTHR38042">
    <property type="entry name" value="UROPORPHYRINOGEN-III SYNTHASE, CHLOROPLASTIC"/>
    <property type="match status" value="1"/>
</dbReference>
<dbReference type="Proteomes" id="UP001597451">
    <property type="component" value="Unassembled WGS sequence"/>
</dbReference>
<comment type="function">
    <text evidence="6 9">Catalyzes cyclization of the linear tetrapyrrole, hydroxymethylbilane, to the macrocyclic uroporphyrinogen III.</text>
</comment>
<evidence type="ECO:0000256" key="2">
    <source>
        <dbReference type="ARBA" id="ARBA00008133"/>
    </source>
</evidence>
<dbReference type="InterPro" id="IPR039793">
    <property type="entry name" value="UROS/Hem4"/>
</dbReference>
<organism evidence="11 12">
    <name type="scientific">Oceanobacillus kapialis</name>
    <dbReference type="NCBI Taxonomy" id="481353"/>
    <lineage>
        <taxon>Bacteria</taxon>
        <taxon>Bacillati</taxon>
        <taxon>Bacillota</taxon>
        <taxon>Bacilli</taxon>
        <taxon>Bacillales</taxon>
        <taxon>Bacillaceae</taxon>
        <taxon>Oceanobacillus</taxon>
    </lineage>
</organism>
<evidence type="ECO:0000256" key="1">
    <source>
        <dbReference type="ARBA" id="ARBA00004772"/>
    </source>
</evidence>
<dbReference type="Pfam" id="PF02602">
    <property type="entry name" value="HEM4"/>
    <property type="match status" value="1"/>
</dbReference>
<comment type="caution">
    <text evidence="11">The sequence shown here is derived from an EMBL/GenBank/DDBJ whole genome shotgun (WGS) entry which is preliminary data.</text>
</comment>
<proteinExistence type="inferred from homology"/>
<keyword evidence="5 9" id="KW-0627">Porphyrin biosynthesis</keyword>
<dbReference type="PANTHER" id="PTHR38042:SF1">
    <property type="entry name" value="UROPORPHYRINOGEN-III SYNTHASE, CHLOROPLASTIC"/>
    <property type="match status" value="1"/>
</dbReference>
<evidence type="ECO:0000256" key="9">
    <source>
        <dbReference type="RuleBase" id="RU366031"/>
    </source>
</evidence>
<evidence type="ECO:0000256" key="6">
    <source>
        <dbReference type="ARBA" id="ARBA00037589"/>
    </source>
</evidence>
<evidence type="ECO:0000256" key="3">
    <source>
        <dbReference type="ARBA" id="ARBA00013109"/>
    </source>
</evidence>
<comment type="pathway">
    <text evidence="1 9">Porphyrin-containing compound metabolism; protoporphyrin-IX biosynthesis; coproporphyrinogen-III from 5-aminolevulinate: step 3/4.</text>
</comment>
<keyword evidence="12" id="KW-1185">Reference proteome</keyword>
<dbReference type="GO" id="GO:0004852">
    <property type="term" value="F:uroporphyrinogen-III synthase activity"/>
    <property type="evidence" value="ECO:0007669"/>
    <property type="project" value="UniProtKB-EC"/>
</dbReference>
<dbReference type="RefSeq" id="WP_379561434.1">
    <property type="nucleotide sequence ID" value="NZ_JBHUMX010000019.1"/>
</dbReference>
<protein>
    <recommendedName>
        <fullName evidence="7 9">Uroporphyrinogen-III synthase</fullName>
        <ecNumber evidence="3 9">4.2.1.75</ecNumber>
    </recommendedName>
</protein>
<accession>A0ABW5Q069</accession>
<comment type="catalytic activity">
    <reaction evidence="8 9">
        <text>hydroxymethylbilane = uroporphyrinogen III + H2O</text>
        <dbReference type="Rhea" id="RHEA:18965"/>
        <dbReference type="ChEBI" id="CHEBI:15377"/>
        <dbReference type="ChEBI" id="CHEBI:57308"/>
        <dbReference type="ChEBI" id="CHEBI:57845"/>
        <dbReference type="EC" id="4.2.1.75"/>
    </reaction>
</comment>
<sequence>MLPSLQGKNILVTREAGQAELFAKQINQSGGNPVIVPLLKITCKESDKAREILTNLSHYNWIFFTSANGVDCFFDLRSGIDSNSAGIHANIATVGEKTSNALQEYGYKANFTPKLYNANTMAADFLQEYTNPGRILLIRGNRSRSVLPEEFRKHGVGFDMLEVYDTHFNFARKKQLNQVLRENEIDYITFTSPSTVEAFCEMVEGIPKAVPCICIGSTTSKRAEELGFPFILTPRTFTIEGMIHRIRDHIKKG</sequence>
<evidence type="ECO:0000256" key="5">
    <source>
        <dbReference type="ARBA" id="ARBA00023244"/>
    </source>
</evidence>
<reference evidence="12" key="1">
    <citation type="journal article" date="2019" name="Int. J. Syst. Evol. Microbiol.">
        <title>The Global Catalogue of Microorganisms (GCM) 10K type strain sequencing project: providing services to taxonomists for standard genome sequencing and annotation.</title>
        <authorList>
            <consortium name="The Broad Institute Genomics Platform"/>
            <consortium name="The Broad Institute Genome Sequencing Center for Infectious Disease"/>
            <person name="Wu L."/>
            <person name="Ma J."/>
        </authorList>
    </citation>
    <scope>NUCLEOTIDE SEQUENCE [LARGE SCALE GENOMIC DNA]</scope>
    <source>
        <strain evidence="12">TISTR 1858</strain>
    </source>
</reference>
<evidence type="ECO:0000256" key="4">
    <source>
        <dbReference type="ARBA" id="ARBA00023239"/>
    </source>
</evidence>
<dbReference type="InterPro" id="IPR036108">
    <property type="entry name" value="4pyrrol_syn_uPrphyn_synt_sf"/>
</dbReference>
<feature type="domain" description="Tetrapyrrole biosynthesis uroporphyrinogen III synthase" evidence="10">
    <location>
        <begin position="22"/>
        <end position="243"/>
    </location>
</feature>
<dbReference type="CDD" id="cd06578">
    <property type="entry name" value="HemD"/>
    <property type="match status" value="1"/>
</dbReference>
<name>A0ABW5Q069_9BACI</name>
<evidence type="ECO:0000256" key="7">
    <source>
        <dbReference type="ARBA" id="ARBA00040167"/>
    </source>
</evidence>
<dbReference type="SUPFAM" id="SSF69618">
    <property type="entry name" value="HemD-like"/>
    <property type="match status" value="1"/>
</dbReference>
<evidence type="ECO:0000259" key="10">
    <source>
        <dbReference type="Pfam" id="PF02602"/>
    </source>
</evidence>
<dbReference type="EMBL" id="JBHUMX010000019">
    <property type="protein sequence ID" value="MFD2628697.1"/>
    <property type="molecule type" value="Genomic_DNA"/>
</dbReference>
<evidence type="ECO:0000313" key="11">
    <source>
        <dbReference type="EMBL" id="MFD2628697.1"/>
    </source>
</evidence>
<comment type="similarity">
    <text evidence="2 9">Belongs to the uroporphyrinogen-III synthase family.</text>
</comment>
<dbReference type="InterPro" id="IPR003754">
    <property type="entry name" value="4pyrrol_synth_uPrphyn_synth"/>
</dbReference>